<organism evidence="1 2">
    <name type="scientific">Acidisarcina polymorpha</name>
    <dbReference type="NCBI Taxonomy" id="2211140"/>
    <lineage>
        <taxon>Bacteria</taxon>
        <taxon>Pseudomonadati</taxon>
        <taxon>Acidobacteriota</taxon>
        <taxon>Terriglobia</taxon>
        <taxon>Terriglobales</taxon>
        <taxon>Acidobacteriaceae</taxon>
        <taxon>Acidisarcina</taxon>
    </lineage>
</organism>
<gene>
    <name evidence="1" type="ORF">ACPOL_5476</name>
</gene>
<dbReference type="KEGG" id="abas:ACPOL_5476"/>
<evidence type="ECO:0000313" key="1">
    <source>
        <dbReference type="EMBL" id="AXC14724.1"/>
    </source>
</evidence>
<sequence length="67" mass="7280">MGREAVSAFQALARQIHGLASGVVGTYYFFQRDVRRIDGRLDAIQQQMTPAISVPAPSVPGAGKKHR</sequence>
<reference evidence="1 2" key="1">
    <citation type="journal article" date="2018" name="Front. Microbiol.">
        <title>Hydrolytic Capabilities as a Key to Environmental Success: Chitinolytic and Cellulolytic Acidobacteria From Acidic Sub-arctic Soils and Boreal Peatlands.</title>
        <authorList>
            <person name="Belova S.E."/>
            <person name="Ravin N.V."/>
            <person name="Pankratov T.A."/>
            <person name="Rakitin A.L."/>
            <person name="Ivanova A.A."/>
            <person name="Beletsky A.V."/>
            <person name="Mardanov A.V."/>
            <person name="Sinninghe Damste J.S."/>
            <person name="Dedysh S.N."/>
        </authorList>
    </citation>
    <scope>NUCLEOTIDE SEQUENCE [LARGE SCALE GENOMIC DNA]</scope>
    <source>
        <strain evidence="1 2">SBC82</strain>
    </source>
</reference>
<dbReference type="RefSeq" id="WP_114209441.1">
    <property type="nucleotide sequence ID" value="NZ_CP030840.1"/>
</dbReference>
<keyword evidence="2" id="KW-1185">Reference proteome</keyword>
<proteinExistence type="predicted"/>
<evidence type="ECO:0000313" key="2">
    <source>
        <dbReference type="Proteomes" id="UP000253606"/>
    </source>
</evidence>
<dbReference type="EMBL" id="CP030840">
    <property type="protein sequence ID" value="AXC14724.1"/>
    <property type="molecule type" value="Genomic_DNA"/>
</dbReference>
<dbReference type="Proteomes" id="UP000253606">
    <property type="component" value="Chromosome"/>
</dbReference>
<dbReference type="AlphaFoldDB" id="A0A2Z5G7P4"/>
<name>A0A2Z5G7P4_9BACT</name>
<accession>A0A2Z5G7P4</accession>
<protein>
    <submittedName>
        <fullName evidence="1">Uncharacterized protein</fullName>
    </submittedName>
</protein>